<evidence type="ECO:0000259" key="2">
    <source>
        <dbReference type="Pfam" id="PF19815"/>
    </source>
</evidence>
<proteinExistence type="predicted"/>
<evidence type="ECO:0000313" key="3">
    <source>
        <dbReference type="EMBL" id="SFW52352.1"/>
    </source>
</evidence>
<dbReference type="Gene3D" id="2.160.20.10">
    <property type="entry name" value="Single-stranded right-handed beta-helix, Pectin lyase-like"/>
    <property type="match status" value="1"/>
</dbReference>
<feature type="region of interest" description="Disordered" evidence="1">
    <location>
        <begin position="882"/>
        <end position="901"/>
    </location>
</feature>
<dbReference type="Pfam" id="PF19815">
    <property type="entry name" value="DUF6298"/>
    <property type="match status" value="1"/>
</dbReference>
<name>A0A1K1PXJ4_9FLAO</name>
<organism evidence="3 4">
    <name type="scientific">Sinomicrobium oceani</name>
    <dbReference type="NCBI Taxonomy" id="1150368"/>
    <lineage>
        <taxon>Bacteria</taxon>
        <taxon>Pseudomonadati</taxon>
        <taxon>Bacteroidota</taxon>
        <taxon>Flavobacteriia</taxon>
        <taxon>Flavobacteriales</taxon>
        <taxon>Flavobacteriaceae</taxon>
        <taxon>Sinomicrobium</taxon>
    </lineage>
</organism>
<feature type="domain" description="DUF6298" evidence="2">
    <location>
        <begin position="475"/>
        <end position="960"/>
    </location>
</feature>
<dbReference type="InterPro" id="IPR011050">
    <property type="entry name" value="Pectin_lyase_fold/virulence"/>
</dbReference>
<dbReference type="SUPFAM" id="SSF51126">
    <property type="entry name" value="Pectin lyase-like"/>
    <property type="match status" value="1"/>
</dbReference>
<dbReference type="AlphaFoldDB" id="A0A1K1PXJ4"/>
<dbReference type="STRING" id="1150368.SAMN02927921_02123"/>
<dbReference type="EMBL" id="FPJE01000010">
    <property type="protein sequence ID" value="SFW52352.1"/>
    <property type="molecule type" value="Genomic_DNA"/>
</dbReference>
<dbReference type="InterPro" id="IPR012334">
    <property type="entry name" value="Pectin_lyas_fold"/>
</dbReference>
<gene>
    <name evidence="3" type="ORF">SAMN02927921_02123</name>
</gene>
<accession>A0A1K1PXJ4</accession>
<dbReference type="InterPro" id="IPR046265">
    <property type="entry name" value="DUF6298"/>
</dbReference>
<evidence type="ECO:0000256" key="1">
    <source>
        <dbReference type="SAM" id="MobiDB-lite"/>
    </source>
</evidence>
<evidence type="ECO:0000313" key="4">
    <source>
        <dbReference type="Proteomes" id="UP000182248"/>
    </source>
</evidence>
<sequence length="1040" mass="116668">MLTHGKTRGCGMLVSSFFFVCFTICAQVKYPDIRKGSKGEPEYVKDEHGNRIPDFSYSGYSASEYPVPDVPVKIYVPRVTGDATALLQEAIDYVSRQKPGKDGFRGAVLLDKGTFTLQGALRISQSGVVLRGSGAGEGGTVLRAEGTSRGPVIHIAGINNSRYTDTLAVADTYVPVNAVKVPLKSTRGLKPGDLVHIRNVPSQKWITALGMEEFGGETGWIGWKPGDIDIRWDRKIVSVEGNTITIDAPLTDALDPDYGPAEVMPYTWNGRITRTGVENMQLVSAYDQANPKDEQHRWFGIIMDNLTDSWVRQLGFRHFAGGAVKLLSGTKRVTVEDCKSLRPVSETGEPRRYTFYTEGQQTLFQRCYSEYGVHDFAVGGFGTPGPNAFVQCKSYLPYSFSGATGSWASGILFDITEIDGHALSVKNRQQESRGAGWTATNSVFWESSASLVECYSPPIGQNWAFGVWGQFSGNGHWKDVNNHISPRSLFYDQLARRLGQLPFDPFLMDIGTEPSSSPTIAQAAELTALAERGNTTLPEWIDRAYKRSPIPVNHKGIKSITEIKTSQEDDKVLSPGKVKLVNGWLTFGDSLLTGSRFNVQWWRGSLRQKDIAQAKPHITRFVPGYSGTGYTDDLAEVVHYMKDNNVAGIEHNYGLWYDRRRDDHERTRRIDGNGWPPFYEQPFLRSGQGEAWDRLSKYDLTRYNAWYWNRLKSFADKAEKQGKLLVHQQYFQHNILEAGAHWADSPWRPANNINNTGFPEPPPYAGDKRIFLAAQFYDINHPVRRKLHEQYIRKGLENFSGNSNVIQLISAEYTGPLHFMQFWLDVVAAWEKESGQKQWIGLSATKDVQDAILDDPVRLPVVDIIDIRYWYYREDGSPYAPEGGKNLAPRQHARKMKTGKETDEQVYRAVREYRLRYPGKAVIYSTPASPRFGWAVLMGGGSLAAIPAVELPEFYSALPGMQVAAKNVPGTRILQDEGTAYLVYISKNASYTLDLDQYKGSYAVYEIDPADGSVTRRKNFRGGRKHGIEETDKLIFIVKR</sequence>
<reference evidence="3 4" key="1">
    <citation type="submission" date="2016-11" db="EMBL/GenBank/DDBJ databases">
        <authorList>
            <person name="Jaros S."/>
            <person name="Januszkiewicz K."/>
            <person name="Wedrychowicz H."/>
        </authorList>
    </citation>
    <scope>NUCLEOTIDE SEQUENCE [LARGE SCALE GENOMIC DNA]</scope>
    <source>
        <strain evidence="3 4">CGMCC 1.12145</strain>
    </source>
</reference>
<keyword evidence="4" id="KW-1185">Reference proteome</keyword>
<protein>
    <recommendedName>
        <fullName evidence="2">DUF6298 domain-containing protein</fullName>
    </recommendedName>
</protein>
<dbReference type="Proteomes" id="UP000182248">
    <property type="component" value="Unassembled WGS sequence"/>
</dbReference>